<dbReference type="PIRSF" id="PIRSF000398">
    <property type="entry name" value="M_m6A_EcoRV"/>
    <property type="match status" value="1"/>
</dbReference>
<organism evidence="4 5">
    <name type="scientific">Mucinivorans hirudinis</name>
    <dbReference type="NCBI Taxonomy" id="1433126"/>
    <lineage>
        <taxon>Bacteria</taxon>
        <taxon>Pseudomonadati</taxon>
        <taxon>Bacteroidota</taxon>
        <taxon>Bacteroidia</taxon>
        <taxon>Bacteroidales</taxon>
        <taxon>Rikenellaceae</taxon>
        <taxon>Mucinivorans</taxon>
    </lineage>
</organism>
<accession>A0A060R925</accession>
<dbReference type="STRING" id="1433126.BN938_0136"/>
<dbReference type="InterPro" id="IPR029063">
    <property type="entry name" value="SAM-dependent_MTases_sf"/>
</dbReference>
<dbReference type="InterPro" id="IPR012327">
    <property type="entry name" value="MeTrfase_D12"/>
</dbReference>
<name>A0A060R925_9BACT</name>
<dbReference type="Gene3D" id="3.40.50.150">
    <property type="entry name" value="Vaccinia Virus protein VP39"/>
    <property type="match status" value="2"/>
</dbReference>
<reference evidence="4 5" key="1">
    <citation type="journal article" date="2015" name="Genome Announc.">
        <title>Complete Genome Sequence of the Novel Leech Symbiont Mucinivorans hirudinis M3T.</title>
        <authorList>
            <person name="Nelson M.C."/>
            <person name="Bomar L."/>
            <person name="Graf J."/>
        </authorList>
    </citation>
    <scope>NUCLEOTIDE SEQUENCE [LARGE SCALE GENOMIC DNA]</scope>
    <source>
        <strain evidence="5">M3</strain>
    </source>
</reference>
<dbReference type="GO" id="GO:0009007">
    <property type="term" value="F:site-specific DNA-methyltransferase (adenine-specific) activity"/>
    <property type="evidence" value="ECO:0007669"/>
    <property type="project" value="UniProtKB-EC"/>
</dbReference>
<dbReference type="GO" id="GO:1904047">
    <property type="term" value="F:S-adenosyl-L-methionine binding"/>
    <property type="evidence" value="ECO:0007669"/>
    <property type="project" value="TreeGrafter"/>
</dbReference>
<evidence type="ECO:0000313" key="4">
    <source>
        <dbReference type="EMBL" id="CDN30243.1"/>
    </source>
</evidence>
<dbReference type="Pfam" id="PF02086">
    <property type="entry name" value="MethyltransfD12"/>
    <property type="match status" value="1"/>
</dbReference>
<keyword evidence="1 4" id="KW-0489">Methyltransferase</keyword>
<protein>
    <submittedName>
        <fullName evidence="4">Phage assoficated DNA adenine methyltransferase</fullName>
    </submittedName>
</protein>
<evidence type="ECO:0000256" key="3">
    <source>
        <dbReference type="ARBA" id="ARBA00022691"/>
    </source>
</evidence>
<dbReference type="REBASE" id="88618">
    <property type="entry name" value="M.MhiM3ORF136P"/>
</dbReference>
<dbReference type="HOGENOM" id="CLU_063430_1_0_10"/>
<evidence type="ECO:0000256" key="1">
    <source>
        <dbReference type="ARBA" id="ARBA00022603"/>
    </source>
</evidence>
<dbReference type="InterPro" id="IPR012263">
    <property type="entry name" value="M_m6A_EcoRV"/>
</dbReference>
<dbReference type="AlphaFoldDB" id="A0A060R925"/>
<dbReference type="GO" id="GO:0032259">
    <property type="term" value="P:methylation"/>
    <property type="evidence" value="ECO:0007669"/>
    <property type="project" value="UniProtKB-KW"/>
</dbReference>
<sequence length="264" mass="30494">MIQTKPLGKTPISYYGGKQTLLKHILPLIPKHTLFTEPFCGGCAVLFAKEPADCEVINDTNAELINFYRVAKTDYEELKKRIDGTLHSRDEHTHARHINTHPHFYTPVERAWAVWACSKMGFASMLDGTFGYDRTGTTALKLFNARDNFTEQLCNRLKRVTIENEDGIRVITRYDCETAFHFVDPPYIGSDCGHYAGSFNDEDFARLLETLSQVKGRFMLTMFPHALIQEYANRHGWHIHKIERTISASKTNRRKQEEWITTNY</sequence>
<dbReference type="GO" id="GO:0006298">
    <property type="term" value="P:mismatch repair"/>
    <property type="evidence" value="ECO:0007669"/>
    <property type="project" value="TreeGrafter"/>
</dbReference>
<dbReference type="PANTHER" id="PTHR30481">
    <property type="entry name" value="DNA ADENINE METHYLASE"/>
    <property type="match status" value="1"/>
</dbReference>
<dbReference type="PRINTS" id="PR00505">
    <property type="entry name" value="D12N6MTFRASE"/>
</dbReference>
<dbReference type="eggNOG" id="COG0338">
    <property type="taxonomic scope" value="Bacteria"/>
</dbReference>
<dbReference type="OrthoDB" id="9805629at2"/>
<keyword evidence="3" id="KW-0949">S-adenosyl-L-methionine</keyword>
<dbReference type="GO" id="GO:0009307">
    <property type="term" value="P:DNA restriction-modification system"/>
    <property type="evidence" value="ECO:0007669"/>
    <property type="project" value="InterPro"/>
</dbReference>
<keyword evidence="2 4" id="KW-0808">Transferase</keyword>
<dbReference type="GO" id="GO:0043565">
    <property type="term" value="F:sequence-specific DNA binding"/>
    <property type="evidence" value="ECO:0007669"/>
    <property type="project" value="TreeGrafter"/>
</dbReference>
<keyword evidence="5" id="KW-1185">Reference proteome</keyword>
<dbReference type="PANTHER" id="PTHR30481:SF4">
    <property type="entry name" value="SITE-SPECIFIC DNA-METHYLTRANSFERASE (ADENINE-SPECIFIC)"/>
    <property type="match status" value="1"/>
</dbReference>
<dbReference type="KEGG" id="rbc:BN938_0136"/>
<dbReference type="SUPFAM" id="SSF53335">
    <property type="entry name" value="S-adenosyl-L-methionine-dependent methyltransferases"/>
    <property type="match status" value="1"/>
</dbReference>
<dbReference type="Proteomes" id="UP000027616">
    <property type="component" value="Chromosome I"/>
</dbReference>
<proteinExistence type="predicted"/>
<gene>
    <name evidence="4" type="ORF">BN938_0136</name>
</gene>
<dbReference type="EMBL" id="HG934468">
    <property type="protein sequence ID" value="CDN30243.1"/>
    <property type="molecule type" value="Genomic_DNA"/>
</dbReference>
<evidence type="ECO:0000313" key="5">
    <source>
        <dbReference type="Proteomes" id="UP000027616"/>
    </source>
</evidence>
<evidence type="ECO:0000256" key="2">
    <source>
        <dbReference type="ARBA" id="ARBA00022679"/>
    </source>
</evidence>